<dbReference type="VEuPathDB" id="CryptoDB:ChTU502y2012_407g1915"/>
<organism evidence="1">
    <name type="scientific">Cryptosporidium hominis</name>
    <dbReference type="NCBI Taxonomy" id="237895"/>
    <lineage>
        <taxon>Eukaryota</taxon>
        <taxon>Sar</taxon>
        <taxon>Alveolata</taxon>
        <taxon>Apicomplexa</taxon>
        <taxon>Conoidasida</taxon>
        <taxon>Coccidia</taxon>
        <taxon>Eucoccidiorida</taxon>
        <taxon>Eimeriorina</taxon>
        <taxon>Cryptosporidiidae</taxon>
        <taxon>Cryptosporidium</taxon>
    </lineage>
</organism>
<proteinExistence type="predicted"/>
<protein>
    <submittedName>
        <fullName evidence="1">Uncharacterized protein</fullName>
    </submittedName>
</protein>
<keyword evidence="3" id="KW-1185">Reference proteome</keyword>
<gene>
    <name evidence="1" type="ORF">CHUDEA7_3900</name>
    <name evidence="2" type="ORF">GY17_00003112</name>
</gene>
<reference evidence="1" key="2">
    <citation type="submission" date="2015-08" db="EMBL/GenBank/DDBJ databases">
        <authorList>
            <person name="Babu N.S."/>
            <person name="Beckwith C.J."/>
            <person name="Beseler K.G."/>
            <person name="Brison A."/>
            <person name="Carone J.V."/>
            <person name="Caskin T.P."/>
            <person name="Diamond M."/>
            <person name="Durham M.E."/>
            <person name="Foxe J.M."/>
            <person name="Go M."/>
            <person name="Henderson B.A."/>
            <person name="Jones I.B."/>
            <person name="McGettigan J.A."/>
            <person name="Micheletti S.J."/>
            <person name="Nasrallah M.E."/>
            <person name="Ortiz D."/>
            <person name="Piller C.R."/>
            <person name="Privatt S.R."/>
            <person name="Schneider S.L."/>
            <person name="Sharp S."/>
            <person name="Smith T.C."/>
            <person name="Stanton J.D."/>
            <person name="Ullery H.E."/>
            <person name="Wilson R.J."/>
            <person name="Serrano M.G."/>
            <person name="Buck G."/>
            <person name="Lee V."/>
            <person name="Wang Y."/>
            <person name="Carvalho R."/>
            <person name="Voegtly L."/>
            <person name="Shi R."/>
            <person name="Duckworth R."/>
            <person name="Johnson A."/>
            <person name="Loviza R."/>
            <person name="Walstead R."/>
            <person name="Shah Z."/>
            <person name="Kiflezghi M."/>
            <person name="Wade K."/>
            <person name="Ball S.L."/>
            <person name="Bradley K.W."/>
            <person name="Asai D.J."/>
            <person name="Bowman C.A."/>
            <person name="Russell D.A."/>
            <person name="Pope W.H."/>
            <person name="Jacobs-Sera D."/>
            <person name="Hendrix R.W."/>
            <person name="Hatfull G.F."/>
        </authorList>
    </citation>
    <scope>NUCLEOTIDE SEQUENCE [LARGE SCALE GENOMIC DNA]</scope>
</reference>
<evidence type="ECO:0000313" key="3">
    <source>
        <dbReference type="Proteomes" id="UP001429100"/>
    </source>
</evidence>
<dbReference type="OrthoDB" id="341752at2759"/>
<name>A0A0S4TJ04_CRYHO</name>
<sequence length="297" mass="34612">MRKVNFFFNLKPFSENLKKESIEAVKEVAERMMECLETFGERIVDQKKKFWQTIDYKLVRPVISKINSFEFWLENNGIMEIPDVILKEYLYLMALVDDSKFIDVDKAEETISITNEPIVVEDNEHKEANIDSLIADINSTITQTRVILLEVEKFGKILEQKKTQLNTRIKGQQIVEVFSPVIDDLKIKYEHIKSEGTMESFQKLINEFCSALEERNELRYRLVHGEDRIEIPDSADKDELNQDVSIDQNVNIDSNNSQNQIIDSVNSLQEKSKRYTSVVDKNAMKLFARWSLPNHPG</sequence>
<dbReference type="EMBL" id="JTAI01000005">
    <property type="protein sequence ID" value="PPS93934.1"/>
    <property type="molecule type" value="Genomic_DNA"/>
</dbReference>
<accession>A0A0S4TJ04</accession>
<dbReference type="EMBL" id="LN877953">
    <property type="protein sequence ID" value="CUV07378.1"/>
    <property type="molecule type" value="Genomic_DNA"/>
</dbReference>
<dbReference type="Proteomes" id="UP001429100">
    <property type="component" value="Unassembled WGS sequence"/>
</dbReference>
<dbReference type="VEuPathDB" id="CryptoDB:Chro.70436"/>
<evidence type="ECO:0000313" key="1">
    <source>
        <dbReference type="EMBL" id="CUV07378.1"/>
    </source>
</evidence>
<dbReference type="VEuPathDB" id="CryptoDB:GY17_00003112"/>
<reference evidence="2 3" key="3">
    <citation type="submission" date="2017-10" db="EMBL/GenBank/DDBJ databases">
        <title>Consistent, comparative and evidence-based genome annotation and re-annotation for the closely-related species, Cryptosporidium parvum, C. hominis and C. tyzzeri.</title>
        <authorList>
            <person name="Baptista R.P."/>
            <person name="Li Y."/>
            <person name="Sateriale A."/>
            <person name="Striepen B."/>
            <person name="Kissinger J.C."/>
        </authorList>
    </citation>
    <scope>NUCLEOTIDE SEQUENCE [LARGE SCALE GENOMIC DNA]</scope>
    <source>
        <strain evidence="2">30976</strain>
    </source>
</reference>
<dbReference type="Proteomes" id="UP000199752">
    <property type="component" value="Chromosome 7"/>
</dbReference>
<dbReference type="VEuPathDB" id="CryptoDB:CHUDEA7_3900"/>
<dbReference type="AlphaFoldDB" id="A0A0S4TJ04"/>
<reference evidence="2 3" key="1">
    <citation type="submission" date="2014-11" db="EMBL/GenBank/DDBJ databases">
        <title>Comparative genomic analysis of Cryptosporidium hominis reveals occurrence of genetic recombination in virulent subtypes.</title>
        <authorList>
            <person name="Guo Y."/>
            <person name="Tang K."/>
            <person name="Frace M."/>
            <person name="Li N."/>
            <person name="Roellig D.M."/>
            <person name="Sammons S."/>
            <person name="Knipe K."/>
            <person name="Rowe L."/>
            <person name="Feng Y."/>
            <person name="Xiao L."/>
        </authorList>
    </citation>
    <scope>NUCLEOTIDE SEQUENCE [LARGE SCALE GENOMIC DNA]</scope>
    <source>
        <strain evidence="2">30976</strain>
    </source>
</reference>
<evidence type="ECO:0000313" key="2">
    <source>
        <dbReference type="EMBL" id="PPS93934.1"/>
    </source>
</evidence>